<feature type="transmembrane region" description="Helical" evidence="7">
    <location>
        <begin position="211"/>
        <end position="233"/>
    </location>
</feature>
<gene>
    <name evidence="9" type="ORF">C7450_106453</name>
</gene>
<evidence type="ECO:0000313" key="10">
    <source>
        <dbReference type="Proteomes" id="UP000248021"/>
    </source>
</evidence>
<sequence>MPLNAFTPHRPAREPMVNVPRAVVVLIGILVVIHVARLAIGEETDFRVLVDFAFVPARLTVAILPAQLDDVLAAAAARGGQNVLLAQLLLQEGSKLWTLITHAFLHGSWTHLIFNALWLVAFGSPVARRFGAARFFLLAALCAVAGAVFYALFNPYGTIPMIGASGAISGVMAAACRFVFQPGMPWLGHQQGLGEFTPAQSWREILQDRRAMSFIAVWFGVNLVFGVVASPLGLADGGIAWEAHIGGFVAGFLLFPLLDPVARRRR</sequence>
<dbReference type="Gene3D" id="1.20.1540.10">
    <property type="entry name" value="Rhomboid-like"/>
    <property type="match status" value="1"/>
</dbReference>
<dbReference type="AlphaFoldDB" id="A0A2V3U5M2"/>
<dbReference type="GO" id="GO:0016020">
    <property type="term" value="C:membrane"/>
    <property type="evidence" value="ECO:0007669"/>
    <property type="project" value="UniProtKB-SubCell"/>
</dbReference>
<reference evidence="9 10" key="1">
    <citation type="submission" date="2018-05" db="EMBL/GenBank/DDBJ databases">
        <title>Genomic Encyclopedia of Type Strains, Phase IV (KMG-IV): sequencing the most valuable type-strain genomes for metagenomic binning, comparative biology and taxonomic classification.</title>
        <authorList>
            <person name="Goeker M."/>
        </authorList>
    </citation>
    <scope>NUCLEOTIDE SEQUENCE [LARGE SCALE GENOMIC DNA]</scope>
    <source>
        <strain evidence="9 10">DSM 6462</strain>
    </source>
</reference>
<evidence type="ECO:0000256" key="3">
    <source>
        <dbReference type="ARBA" id="ARBA00022692"/>
    </source>
</evidence>
<feature type="transmembrane region" description="Helical" evidence="7">
    <location>
        <begin position="135"/>
        <end position="153"/>
    </location>
</feature>
<feature type="transmembrane region" description="Helical" evidence="7">
    <location>
        <begin position="103"/>
        <end position="123"/>
    </location>
</feature>
<accession>A0A2V3U5M2</accession>
<comment type="caution">
    <text evidence="9">The sequence shown here is derived from an EMBL/GenBank/DDBJ whole genome shotgun (WGS) entry which is preliminary data.</text>
</comment>
<dbReference type="InterPro" id="IPR022764">
    <property type="entry name" value="Peptidase_S54_rhomboid_dom"/>
</dbReference>
<comment type="subcellular location">
    <subcellularLocation>
        <location evidence="1">Membrane</location>
        <topology evidence="1">Multi-pass membrane protein</topology>
    </subcellularLocation>
</comment>
<evidence type="ECO:0000256" key="6">
    <source>
        <dbReference type="ARBA" id="ARBA00023136"/>
    </source>
</evidence>
<evidence type="ECO:0000256" key="2">
    <source>
        <dbReference type="ARBA" id="ARBA00009045"/>
    </source>
</evidence>
<protein>
    <submittedName>
        <fullName evidence="9">Membrane associated rhomboid family serine protease</fullName>
    </submittedName>
</protein>
<evidence type="ECO:0000313" key="9">
    <source>
        <dbReference type="EMBL" id="PXW58271.1"/>
    </source>
</evidence>
<dbReference type="PANTHER" id="PTHR43731:SF14">
    <property type="entry name" value="PRESENILIN-ASSOCIATED RHOMBOID-LIKE PROTEIN, MITOCHONDRIAL"/>
    <property type="match status" value="1"/>
</dbReference>
<dbReference type="InterPro" id="IPR035952">
    <property type="entry name" value="Rhomboid-like_sf"/>
</dbReference>
<evidence type="ECO:0000256" key="5">
    <source>
        <dbReference type="ARBA" id="ARBA00022989"/>
    </source>
</evidence>
<dbReference type="EMBL" id="QJJK01000006">
    <property type="protein sequence ID" value="PXW58271.1"/>
    <property type="molecule type" value="Genomic_DNA"/>
</dbReference>
<feature type="transmembrane region" description="Helical" evidence="7">
    <location>
        <begin position="239"/>
        <end position="258"/>
    </location>
</feature>
<dbReference type="Pfam" id="PF01694">
    <property type="entry name" value="Rhomboid"/>
    <property type="match status" value="1"/>
</dbReference>
<keyword evidence="4" id="KW-0378">Hydrolase</keyword>
<comment type="similarity">
    <text evidence="2">Belongs to the peptidase S54 family.</text>
</comment>
<dbReference type="SUPFAM" id="SSF144091">
    <property type="entry name" value="Rhomboid-like"/>
    <property type="match status" value="1"/>
</dbReference>
<proteinExistence type="inferred from homology"/>
<name>A0A2V3U5M2_9HYPH</name>
<dbReference type="Proteomes" id="UP000248021">
    <property type="component" value="Unassembled WGS sequence"/>
</dbReference>
<keyword evidence="6 7" id="KW-0472">Membrane</keyword>
<dbReference type="InterPro" id="IPR050925">
    <property type="entry name" value="Rhomboid_protease_S54"/>
</dbReference>
<keyword evidence="5 7" id="KW-1133">Transmembrane helix</keyword>
<keyword evidence="9" id="KW-0645">Protease</keyword>
<feature type="transmembrane region" description="Helical" evidence="7">
    <location>
        <begin position="21"/>
        <end position="40"/>
    </location>
</feature>
<dbReference type="PANTHER" id="PTHR43731">
    <property type="entry name" value="RHOMBOID PROTEASE"/>
    <property type="match status" value="1"/>
</dbReference>
<evidence type="ECO:0000256" key="1">
    <source>
        <dbReference type="ARBA" id="ARBA00004141"/>
    </source>
</evidence>
<evidence type="ECO:0000256" key="7">
    <source>
        <dbReference type="SAM" id="Phobius"/>
    </source>
</evidence>
<dbReference type="GO" id="GO:0004252">
    <property type="term" value="F:serine-type endopeptidase activity"/>
    <property type="evidence" value="ECO:0007669"/>
    <property type="project" value="InterPro"/>
</dbReference>
<feature type="domain" description="Peptidase S54 rhomboid" evidence="8">
    <location>
        <begin position="95"/>
        <end position="255"/>
    </location>
</feature>
<dbReference type="OrthoDB" id="9797190at2"/>
<evidence type="ECO:0000259" key="8">
    <source>
        <dbReference type="Pfam" id="PF01694"/>
    </source>
</evidence>
<keyword evidence="10" id="KW-1185">Reference proteome</keyword>
<keyword evidence="3 7" id="KW-0812">Transmembrane</keyword>
<dbReference type="GO" id="GO:0006508">
    <property type="term" value="P:proteolysis"/>
    <property type="evidence" value="ECO:0007669"/>
    <property type="project" value="UniProtKB-KW"/>
</dbReference>
<organism evidence="9 10">
    <name type="scientific">Chelatococcus asaccharovorans</name>
    <dbReference type="NCBI Taxonomy" id="28210"/>
    <lineage>
        <taxon>Bacteria</taxon>
        <taxon>Pseudomonadati</taxon>
        <taxon>Pseudomonadota</taxon>
        <taxon>Alphaproteobacteria</taxon>
        <taxon>Hyphomicrobiales</taxon>
        <taxon>Chelatococcaceae</taxon>
        <taxon>Chelatococcus</taxon>
    </lineage>
</organism>
<feature type="transmembrane region" description="Helical" evidence="7">
    <location>
        <begin position="159"/>
        <end position="180"/>
    </location>
</feature>
<evidence type="ECO:0000256" key="4">
    <source>
        <dbReference type="ARBA" id="ARBA00022801"/>
    </source>
</evidence>